<evidence type="ECO:0000256" key="2">
    <source>
        <dbReference type="ARBA" id="ARBA00022692"/>
    </source>
</evidence>
<sequence>MRPLLECLQFLAYEHMKRGLAALQPLDPHQKRPQKLLISDLTLAATASKVVATMFTYPYQVVRSCMQQRRAVGGDMVRSSLAWTPFGVASARNAHECVRVEAADDLNMFLVFCRCILRPSPRRPRTCGGARDYELFIAAWCALLDVFVKMY</sequence>
<evidence type="ECO:0000256" key="3">
    <source>
        <dbReference type="ARBA" id="ARBA00023136"/>
    </source>
</evidence>
<proteinExistence type="predicted"/>
<dbReference type="AlphaFoldDB" id="A0A7S4B892"/>
<dbReference type="GO" id="GO:0016020">
    <property type="term" value="C:membrane"/>
    <property type="evidence" value="ECO:0007669"/>
    <property type="project" value="UniProtKB-SubCell"/>
</dbReference>
<comment type="subcellular location">
    <subcellularLocation>
        <location evidence="1">Membrane</location>
    </subcellularLocation>
</comment>
<keyword evidence="2" id="KW-0812">Transmembrane</keyword>
<reference evidence="4" key="1">
    <citation type="submission" date="2021-01" db="EMBL/GenBank/DDBJ databases">
        <authorList>
            <person name="Corre E."/>
            <person name="Pelletier E."/>
            <person name="Niang G."/>
            <person name="Scheremetjew M."/>
            <person name="Finn R."/>
            <person name="Kale V."/>
            <person name="Holt S."/>
            <person name="Cochrane G."/>
            <person name="Meng A."/>
            <person name="Brown T."/>
            <person name="Cohen L."/>
        </authorList>
    </citation>
    <scope>NUCLEOTIDE SEQUENCE</scope>
    <source>
        <strain evidence="4">CCMP645</strain>
    </source>
</reference>
<protein>
    <submittedName>
        <fullName evidence="4">Uncharacterized protein</fullName>
    </submittedName>
</protein>
<dbReference type="Gene3D" id="1.50.40.10">
    <property type="entry name" value="Mitochondrial carrier domain"/>
    <property type="match status" value="1"/>
</dbReference>
<dbReference type="InterPro" id="IPR023395">
    <property type="entry name" value="MCP_dom_sf"/>
</dbReference>
<accession>A0A7S4B892</accession>
<name>A0A7S4B892_CHRCT</name>
<organism evidence="4">
    <name type="scientific">Chrysotila carterae</name>
    <name type="common">Marine alga</name>
    <name type="synonym">Syracosphaera carterae</name>
    <dbReference type="NCBI Taxonomy" id="13221"/>
    <lineage>
        <taxon>Eukaryota</taxon>
        <taxon>Haptista</taxon>
        <taxon>Haptophyta</taxon>
        <taxon>Prymnesiophyceae</taxon>
        <taxon>Isochrysidales</taxon>
        <taxon>Isochrysidaceae</taxon>
        <taxon>Chrysotila</taxon>
    </lineage>
</organism>
<evidence type="ECO:0000313" key="4">
    <source>
        <dbReference type="EMBL" id="CAE0757647.1"/>
    </source>
</evidence>
<keyword evidence="3" id="KW-0472">Membrane</keyword>
<dbReference type="EMBL" id="HBIZ01016524">
    <property type="protein sequence ID" value="CAE0757647.1"/>
    <property type="molecule type" value="Transcribed_RNA"/>
</dbReference>
<gene>
    <name evidence="4" type="ORF">PCAR00345_LOCUS10241</name>
</gene>
<dbReference type="SUPFAM" id="SSF103506">
    <property type="entry name" value="Mitochondrial carrier"/>
    <property type="match status" value="1"/>
</dbReference>
<evidence type="ECO:0000256" key="1">
    <source>
        <dbReference type="ARBA" id="ARBA00004370"/>
    </source>
</evidence>